<reference evidence="1" key="1">
    <citation type="journal article" date="2014" name="Front. Microbiol.">
        <title>High frequency of phylogenetically diverse reductive dehalogenase-homologous genes in deep subseafloor sedimentary metagenomes.</title>
        <authorList>
            <person name="Kawai M."/>
            <person name="Futagami T."/>
            <person name="Toyoda A."/>
            <person name="Takaki Y."/>
            <person name="Nishi S."/>
            <person name="Hori S."/>
            <person name="Arai W."/>
            <person name="Tsubouchi T."/>
            <person name="Morono Y."/>
            <person name="Uchiyama I."/>
            <person name="Ito T."/>
            <person name="Fujiyama A."/>
            <person name="Inagaki F."/>
            <person name="Takami H."/>
        </authorList>
    </citation>
    <scope>NUCLEOTIDE SEQUENCE</scope>
    <source>
        <strain evidence="1">Expedition CK06-06</strain>
    </source>
</reference>
<gene>
    <name evidence="1" type="ORF">S06H3_51871</name>
</gene>
<comment type="caution">
    <text evidence="1">The sequence shown here is derived from an EMBL/GenBank/DDBJ whole genome shotgun (WGS) entry which is preliminary data.</text>
</comment>
<feature type="non-terminal residue" evidence="1">
    <location>
        <position position="38"/>
    </location>
</feature>
<dbReference type="EMBL" id="BARV01032952">
    <property type="protein sequence ID" value="GAI39829.1"/>
    <property type="molecule type" value="Genomic_DNA"/>
</dbReference>
<organism evidence="1">
    <name type="scientific">marine sediment metagenome</name>
    <dbReference type="NCBI Taxonomy" id="412755"/>
    <lineage>
        <taxon>unclassified sequences</taxon>
        <taxon>metagenomes</taxon>
        <taxon>ecological metagenomes</taxon>
    </lineage>
</organism>
<proteinExistence type="predicted"/>
<name>X1Q972_9ZZZZ</name>
<accession>X1Q972</accession>
<dbReference type="AlphaFoldDB" id="X1Q972"/>
<sequence length="38" mass="4143">MTGSEIVGLGAMNMDRLYRVDEIVADGEQLVTDFEAVP</sequence>
<evidence type="ECO:0000313" key="1">
    <source>
        <dbReference type="EMBL" id="GAI39829.1"/>
    </source>
</evidence>
<protein>
    <submittedName>
        <fullName evidence="1">Uncharacterized protein</fullName>
    </submittedName>
</protein>